<name>A0A1W1EJZ1_9ZZZZ</name>
<reference evidence="1" key="1">
    <citation type="submission" date="2016-10" db="EMBL/GenBank/DDBJ databases">
        <authorList>
            <person name="de Groot N.N."/>
        </authorList>
    </citation>
    <scope>NUCLEOTIDE SEQUENCE</scope>
</reference>
<gene>
    <name evidence="1" type="ORF">MNB_SV-15-629</name>
</gene>
<dbReference type="EMBL" id="FRYL01000030">
    <property type="protein sequence ID" value="SHO81147.1"/>
    <property type="molecule type" value="Genomic_DNA"/>
</dbReference>
<sequence length="53" mass="6151">MRDKMIDDAILVPKDIEINHIDGYSGFAIMNAMVGFKIIQNPSIRRKNENRNF</sequence>
<dbReference type="AlphaFoldDB" id="A0A1W1EJZ1"/>
<accession>A0A1W1EJZ1</accession>
<organism evidence="1">
    <name type="scientific">hydrothermal vent metagenome</name>
    <dbReference type="NCBI Taxonomy" id="652676"/>
    <lineage>
        <taxon>unclassified sequences</taxon>
        <taxon>metagenomes</taxon>
        <taxon>ecological metagenomes</taxon>
    </lineage>
</organism>
<evidence type="ECO:0000313" key="1">
    <source>
        <dbReference type="EMBL" id="SHO81147.1"/>
    </source>
</evidence>
<proteinExistence type="predicted"/>
<protein>
    <submittedName>
        <fullName evidence="1">Uncharacterized protein</fullName>
    </submittedName>
</protein>